<feature type="region of interest" description="Disordered" evidence="6">
    <location>
        <begin position="1587"/>
        <end position="1768"/>
    </location>
</feature>
<dbReference type="InterPro" id="IPR017884">
    <property type="entry name" value="SANT_dom"/>
</dbReference>
<dbReference type="SUPFAM" id="SSF46689">
    <property type="entry name" value="Homeodomain-like"/>
    <property type="match status" value="1"/>
</dbReference>
<dbReference type="InterPro" id="IPR001025">
    <property type="entry name" value="BAH_dom"/>
</dbReference>
<feature type="region of interest" description="Disordered" evidence="6">
    <location>
        <begin position="1480"/>
        <end position="1499"/>
    </location>
</feature>
<evidence type="ECO:0000256" key="1">
    <source>
        <dbReference type="ARBA" id="ARBA00022723"/>
    </source>
</evidence>
<dbReference type="PROSITE" id="PS51805">
    <property type="entry name" value="EPHD"/>
    <property type="match status" value="1"/>
</dbReference>
<feature type="domain" description="ELM2" evidence="9">
    <location>
        <begin position="630"/>
        <end position="774"/>
    </location>
</feature>
<evidence type="ECO:0000259" key="8">
    <source>
        <dbReference type="PROSITE" id="PS51038"/>
    </source>
</evidence>
<evidence type="ECO:0000313" key="13">
    <source>
        <dbReference type="Proteomes" id="UP001278500"/>
    </source>
</evidence>
<dbReference type="Gene3D" id="2.30.30.490">
    <property type="match status" value="1"/>
</dbReference>
<name>A0AAE0JQE7_9PEZI</name>
<dbReference type="InterPro" id="IPR043151">
    <property type="entry name" value="BAH_sf"/>
</dbReference>
<feature type="compositionally biased region" description="Basic and acidic residues" evidence="6">
    <location>
        <begin position="1733"/>
        <end position="1743"/>
    </location>
</feature>
<feature type="compositionally biased region" description="Basic and acidic residues" evidence="6">
    <location>
        <begin position="212"/>
        <end position="224"/>
    </location>
</feature>
<feature type="compositionally biased region" description="Low complexity" evidence="6">
    <location>
        <begin position="190"/>
        <end position="204"/>
    </location>
</feature>
<feature type="compositionally biased region" description="Polar residues" evidence="6">
    <location>
        <begin position="577"/>
        <end position="586"/>
    </location>
</feature>
<feature type="compositionally biased region" description="Low complexity" evidence="6">
    <location>
        <begin position="1712"/>
        <end position="1727"/>
    </location>
</feature>
<feature type="compositionally biased region" description="Basic and acidic residues" evidence="6">
    <location>
        <begin position="1011"/>
        <end position="1051"/>
    </location>
</feature>
<dbReference type="Pfam" id="PF00628">
    <property type="entry name" value="PHD"/>
    <property type="match status" value="1"/>
</dbReference>
<feature type="compositionally biased region" description="Acidic residues" evidence="6">
    <location>
        <begin position="559"/>
        <end position="572"/>
    </location>
</feature>
<dbReference type="InterPro" id="IPR001965">
    <property type="entry name" value="Znf_PHD"/>
</dbReference>
<dbReference type="InterPro" id="IPR013083">
    <property type="entry name" value="Znf_RING/FYVE/PHD"/>
</dbReference>
<feature type="compositionally biased region" description="Low complexity" evidence="6">
    <location>
        <begin position="88"/>
        <end position="106"/>
    </location>
</feature>
<feature type="region of interest" description="Disordered" evidence="6">
    <location>
        <begin position="695"/>
        <end position="717"/>
    </location>
</feature>
<keyword evidence="1" id="KW-0479">Metal-binding</keyword>
<feature type="compositionally biased region" description="Low complexity" evidence="6">
    <location>
        <begin position="152"/>
        <end position="181"/>
    </location>
</feature>
<feature type="region of interest" description="Disordered" evidence="6">
    <location>
        <begin position="1"/>
        <end position="302"/>
    </location>
</feature>
<comment type="caution">
    <text evidence="12">The sequence shown here is derived from an EMBL/GenBank/DDBJ whole genome shotgun (WGS) entry which is preliminary data.</text>
</comment>
<feature type="compositionally biased region" description="Pro residues" evidence="6">
    <location>
        <begin position="1750"/>
        <end position="1764"/>
    </location>
</feature>
<feature type="compositionally biased region" description="Basic residues" evidence="6">
    <location>
        <begin position="1480"/>
        <end position="1489"/>
    </location>
</feature>
<dbReference type="SMART" id="SM00249">
    <property type="entry name" value="PHD"/>
    <property type="match status" value="3"/>
</dbReference>
<feature type="compositionally biased region" description="Polar residues" evidence="6">
    <location>
        <begin position="281"/>
        <end position="294"/>
    </location>
</feature>
<dbReference type="PROSITE" id="PS50016">
    <property type="entry name" value="ZF_PHD_2"/>
    <property type="match status" value="1"/>
</dbReference>
<keyword evidence="13" id="KW-1185">Reference proteome</keyword>
<dbReference type="GO" id="GO:0003682">
    <property type="term" value="F:chromatin binding"/>
    <property type="evidence" value="ECO:0007669"/>
    <property type="project" value="InterPro"/>
</dbReference>
<proteinExistence type="predicted"/>
<dbReference type="GO" id="GO:0036205">
    <property type="term" value="P:histone catabolic process"/>
    <property type="evidence" value="ECO:0007669"/>
    <property type="project" value="TreeGrafter"/>
</dbReference>
<dbReference type="PANTHER" id="PTHR47672">
    <property type="entry name" value="E3 UBIQUITIN-PROTEIN LIGASE SNT2"/>
    <property type="match status" value="1"/>
</dbReference>
<evidence type="ECO:0000256" key="5">
    <source>
        <dbReference type="PROSITE-ProRule" id="PRU00146"/>
    </source>
</evidence>
<dbReference type="SMART" id="SM00439">
    <property type="entry name" value="BAH"/>
    <property type="match status" value="1"/>
</dbReference>
<evidence type="ECO:0000259" key="7">
    <source>
        <dbReference type="PROSITE" id="PS50016"/>
    </source>
</evidence>
<dbReference type="Pfam" id="PF13831">
    <property type="entry name" value="PHD_2"/>
    <property type="match status" value="1"/>
</dbReference>
<dbReference type="FunFam" id="1.10.10.60:FF:000377">
    <property type="entry name" value="DNA-binding E3 ubiquitin-protein ligase"/>
    <property type="match status" value="1"/>
</dbReference>
<feature type="compositionally biased region" description="Polar residues" evidence="6">
    <location>
        <begin position="225"/>
        <end position="243"/>
    </location>
</feature>
<feature type="region of interest" description="Disordered" evidence="6">
    <location>
        <begin position="979"/>
        <end position="1071"/>
    </location>
</feature>
<dbReference type="InterPro" id="IPR011011">
    <property type="entry name" value="Znf_FYVE_PHD"/>
</dbReference>
<dbReference type="GO" id="GO:0004842">
    <property type="term" value="F:ubiquitin-protein transferase activity"/>
    <property type="evidence" value="ECO:0007669"/>
    <property type="project" value="TreeGrafter"/>
</dbReference>
<dbReference type="CDD" id="cd15497">
    <property type="entry name" value="PHD1_Snt2p_like"/>
    <property type="match status" value="1"/>
</dbReference>
<accession>A0AAE0JQE7</accession>
<feature type="compositionally biased region" description="Pro residues" evidence="6">
    <location>
        <begin position="1557"/>
        <end position="1569"/>
    </location>
</feature>
<feature type="compositionally biased region" description="Pro residues" evidence="6">
    <location>
        <begin position="1587"/>
        <end position="1597"/>
    </location>
</feature>
<feature type="compositionally biased region" description="Polar residues" evidence="6">
    <location>
        <begin position="1819"/>
        <end position="1831"/>
    </location>
</feature>
<evidence type="ECO:0000259" key="10">
    <source>
        <dbReference type="PROSITE" id="PS51293"/>
    </source>
</evidence>
<organism evidence="12 13">
    <name type="scientific">Neurospora tetraspora</name>
    <dbReference type="NCBI Taxonomy" id="94610"/>
    <lineage>
        <taxon>Eukaryota</taxon>
        <taxon>Fungi</taxon>
        <taxon>Dikarya</taxon>
        <taxon>Ascomycota</taxon>
        <taxon>Pezizomycotina</taxon>
        <taxon>Sordariomycetes</taxon>
        <taxon>Sordariomycetidae</taxon>
        <taxon>Sordariales</taxon>
        <taxon>Sordariaceae</taxon>
        <taxon>Neurospora</taxon>
    </lineage>
</organism>
<dbReference type="FunFam" id="2.30.30.490:FF:000018">
    <property type="entry name" value="Lid2 complex component snt2"/>
    <property type="match status" value="1"/>
</dbReference>
<feature type="compositionally biased region" description="Polar residues" evidence="6">
    <location>
        <begin position="1663"/>
        <end position="1672"/>
    </location>
</feature>
<dbReference type="EMBL" id="JAUEPP010000001">
    <property type="protein sequence ID" value="KAK3355827.1"/>
    <property type="molecule type" value="Genomic_DNA"/>
</dbReference>
<dbReference type="PANTHER" id="PTHR47672:SF1">
    <property type="entry name" value="E3 UBIQUITIN-PROTEIN LIGASE SNT2"/>
    <property type="match status" value="1"/>
</dbReference>
<dbReference type="PROSITE" id="PS51156">
    <property type="entry name" value="ELM2"/>
    <property type="match status" value="1"/>
</dbReference>
<dbReference type="PROSITE" id="PS51038">
    <property type="entry name" value="BAH"/>
    <property type="match status" value="1"/>
</dbReference>
<dbReference type="SUPFAM" id="SSF57903">
    <property type="entry name" value="FYVE/PHD zinc finger"/>
    <property type="match status" value="2"/>
</dbReference>
<evidence type="ECO:0000256" key="6">
    <source>
        <dbReference type="SAM" id="MobiDB-lite"/>
    </source>
</evidence>
<dbReference type="FunFam" id="3.30.40.10:FF:000486">
    <property type="entry name" value="PHD finger and BAH domain (Snt2)"/>
    <property type="match status" value="1"/>
</dbReference>
<feature type="region of interest" description="Disordered" evidence="6">
    <location>
        <begin position="1783"/>
        <end position="1831"/>
    </location>
</feature>
<protein>
    <recommendedName>
        <fullName evidence="14">PHD finger and BAH domain-containing protein</fullName>
    </recommendedName>
</protein>
<reference evidence="12" key="1">
    <citation type="journal article" date="2023" name="Mol. Phylogenet. Evol.">
        <title>Genome-scale phylogeny and comparative genomics of the fungal order Sordariales.</title>
        <authorList>
            <person name="Hensen N."/>
            <person name="Bonometti L."/>
            <person name="Westerberg I."/>
            <person name="Brannstrom I.O."/>
            <person name="Guillou S."/>
            <person name="Cros-Aarteil S."/>
            <person name="Calhoun S."/>
            <person name="Haridas S."/>
            <person name="Kuo A."/>
            <person name="Mondo S."/>
            <person name="Pangilinan J."/>
            <person name="Riley R."/>
            <person name="LaButti K."/>
            <person name="Andreopoulos B."/>
            <person name="Lipzen A."/>
            <person name="Chen C."/>
            <person name="Yan M."/>
            <person name="Daum C."/>
            <person name="Ng V."/>
            <person name="Clum A."/>
            <person name="Steindorff A."/>
            <person name="Ohm R.A."/>
            <person name="Martin F."/>
            <person name="Silar P."/>
            <person name="Natvig D.O."/>
            <person name="Lalanne C."/>
            <person name="Gautier V."/>
            <person name="Ament-Velasquez S.L."/>
            <person name="Kruys A."/>
            <person name="Hutchinson M.I."/>
            <person name="Powell A.J."/>
            <person name="Barry K."/>
            <person name="Miller A.N."/>
            <person name="Grigoriev I.V."/>
            <person name="Debuchy R."/>
            <person name="Gladieux P."/>
            <person name="Hiltunen Thoren M."/>
            <person name="Johannesson H."/>
        </authorList>
    </citation>
    <scope>NUCLEOTIDE SEQUENCE</scope>
    <source>
        <strain evidence="12">CBS 560.94</strain>
    </source>
</reference>
<dbReference type="Pfam" id="PF01426">
    <property type="entry name" value="BAH"/>
    <property type="match status" value="1"/>
</dbReference>
<reference evidence="12" key="2">
    <citation type="submission" date="2023-06" db="EMBL/GenBank/DDBJ databases">
        <authorList>
            <consortium name="Lawrence Berkeley National Laboratory"/>
            <person name="Haridas S."/>
            <person name="Hensen N."/>
            <person name="Bonometti L."/>
            <person name="Westerberg I."/>
            <person name="Brannstrom I.O."/>
            <person name="Guillou S."/>
            <person name="Cros-Aarteil S."/>
            <person name="Calhoun S."/>
            <person name="Kuo A."/>
            <person name="Mondo S."/>
            <person name="Pangilinan J."/>
            <person name="Riley R."/>
            <person name="Labutti K."/>
            <person name="Andreopoulos B."/>
            <person name="Lipzen A."/>
            <person name="Chen C."/>
            <person name="Yanf M."/>
            <person name="Daum C."/>
            <person name="Ng V."/>
            <person name="Clum A."/>
            <person name="Steindorff A."/>
            <person name="Ohm R."/>
            <person name="Martin F."/>
            <person name="Silar P."/>
            <person name="Natvig D."/>
            <person name="Lalanne C."/>
            <person name="Gautier V."/>
            <person name="Ament-Velasquez S.L."/>
            <person name="Kruys A."/>
            <person name="Hutchinson M.I."/>
            <person name="Powell A.J."/>
            <person name="Barry K."/>
            <person name="Miller A.N."/>
            <person name="Grigoriev I.V."/>
            <person name="Debuchy R."/>
            <person name="Gladieux P."/>
            <person name="Thoren M.H."/>
            <person name="Johannesson H."/>
        </authorList>
    </citation>
    <scope>NUCLEOTIDE SEQUENCE</scope>
    <source>
        <strain evidence="12">CBS 560.94</strain>
    </source>
</reference>
<feature type="compositionally biased region" description="Polar residues" evidence="6">
    <location>
        <begin position="1"/>
        <end position="22"/>
    </location>
</feature>
<evidence type="ECO:0000256" key="4">
    <source>
        <dbReference type="ARBA" id="ARBA00023242"/>
    </source>
</evidence>
<dbReference type="GO" id="GO:0008270">
    <property type="term" value="F:zinc ion binding"/>
    <property type="evidence" value="ECO:0007669"/>
    <property type="project" value="UniProtKB-KW"/>
</dbReference>
<feature type="compositionally biased region" description="Basic and acidic residues" evidence="6">
    <location>
        <begin position="138"/>
        <end position="149"/>
    </location>
</feature>
<feature type="region of interest" description="Disordered" evidence="6">
    <location>
        <begin position="1174"/>
        <end position="1198"/>
    </location>
</feature>
<dbReference type="GO" id="GO:0048189">
    <property type="term" value="C:Lid2 complex"/>
    <property type="evidence" value="ECO:0007669"/>
    <property type="project" value="TreeGrafter"/>
</dbReference>
<dbReference type="InterPro" id="IPR000949">
    <property type="entry name" value="ELM2_dom"/>
</dbReference>
<feature type="compositionally biased region" description="Low complexity" evidence="6">
    <location>
        <begin position="30"/>
        <end position="60"/>
    </location>
</feature>
<dbReference type="InterPro" id="IPR019787">
    <property type="entry name" value="Znf_PHD-finger"/>
</dbReference>
<keyword evidence="3" id="KW-0862">Zinc</keyword>
<dbReference type="RefSeq" id="XP_062687205.1">
    <property type="nucleotide sequence ID" value="XM_062831149.1"/>
</dbReference>
<feature type="compositionally biased region" description="Basic and acidic residues" evidence="6">
    <location>
        <begin position="1186"/>
        <end position="1198"/>
    </location>
</feature>
<evidence type="ECO:0008006" key="14">
    <source>
        <dbReference type="Google" id="ProtNLM"/>
    </source>
</evidence>
<dbReference type="InterPro" id="IPR034732">
    <property type="entry name" value="EPHD"/>
</dbReference>
<dbReference type="FunFam" id="3.30.40.10:FF:000899">
    <property type="entry name" value="PHD finger and BAH domain-containing protein"/>
    <property type="match status" value="1"/>
</dbReference>
<feature type="region of interest" description="Disordered" evidence="6">
    <location>
        <begin position="545"/>
        <end position="588"/>
    </location>
</feature>
<dbReference type="InterPro" id="IPR009057">
    <property type="entry name" value="Homeodomain-like_sf"/>
</dbReference>
<dbReference type="Gene3D" id="3.30.40.10">
    <property type="entry name" value="Zinc/RING finger domain, C3HC4 (zinc finger)"/>
    <property type="match status" value="3"/>
</dbReference>
<dbReference type="Proteomes" id="UP001278500">
    <property type="component" value="Unassembled WGS sequence"/>
</dbReference>
<dbReference type="Gene3D" id="1.10.10.60">
    <property type="entry name" value="Homeodomain-like"/>
    <property type="match status" value="1"/>
</dbReference>
<evidence type="ECO:0000259" key="9">
    <source>
        <dbReference type="PROSITE" id="PS51156"/>
    </source>
</evidence>
<dbReference type="Pfam" id="PF13832">
    <property type="entry name" value="zf-HC5HC2H_2"/>
    <property type="match status" value="1"/>
</dbReference>
<feature type="region of interest" description="Disordered" evidence="6">
    <location>
        <begin position="1518"/>
        <end position="1569"/>
    </location>
</feature>
<evidence type="ECO:0000259" key="11">
    <source>
        <dbReference type="PROSITE" id="PS51805"/>
    </source>
</evidence>
<evidence type="ECO:0000313" key="12">
    <source>
        <dbReference type="EMBL" id="KAK3355827.1"/>
    </source>
</evidence>
<dbReference type="PROSITE" id="PS51293">
    <property type="entry name" value="SANT"/>
    <property type="match status" value="1"/>
</dbReference>
<sequence>MAQKNQHVIPSEEQTNSASRTLSAKEKEGAATASANANSTKQSATTPASTSSSTSSAAISNVLPRMSDPSPLPPTNSEPSTDAPMGKSTSTSTQAAAAAKDGSTAANPYGTRSRNRTGNSRINYAEDRDLDMDIFELYPDRREGGEAKKGSSKQAQASASSATTQAATPSSSSPTNGASQPAPRTAVNGTSASTTVTATSTSASRKPLPTIDDVRKGHSSKDQQSRQPSTSPAANGATTNGPTKSKKRKADPAANASSSQTPTSAANSSASHNKRVKTNSHDNNGNSKTPTNGPASDLGMVNGYGETNLLTFENTKAMPKDGKMVADDGTVLEVNDHVYLVCEPPGEPYYLGRIMEFLHTKNDPAKPVDALRVNWYYRPKDIGRRVQDTRMVFATMHSDISPLTALRGKCQIRHKTEIPDLAAYKRARDCFWFEKLYDRYIQKNYEVIPTKQIINVPEHVKKVLDERWKYILVEQGRGKELTSAVKTCKRCVGYCASNDSVDCAVCQNTYHMNCVRPPLLKKPSRGFAWSCAACSRAQERKLEARNTPNVLDPNGTRFDDDDEFLEDDEEDPPGVQTGMTSRTSPATEDLHQEATAEQIYQCSLWPYRYLGMHCKVEDALDYDDRIFPRASTRLGPRHQAVVVPWYGRPVQYVKPLEIKKTGRKDGKLNKEQQALLEAERKKRETRPQWIQDEPAGYVERGGDDTVTPLYKPPERCGKQMSNEAMDEFMDKARGMAVELGLPPRSTNLQDVARDLLFKNDFDPKKALQQLPKVPKEEFKEPELTPAELKKFEEGVGKYGSELHLVMKHVKTLSPATVTRFYYTWKKTERGKQIWGNFAARKGKRDAKKAEAAATKQADDVADDHDDSAFDAGKAKAQKKAFMCKFCGTKASRQWRRAPTISQPIGETSGRSTKQDKKGEFIPALCRRCAELWRRYAIQWEDVDEVAKKVAQTAGRNWKRKVDEDLYKELLAADEMIANTKIRTPEPTPVPTLVHEPPAAGQEPPRKKLKSSAREKDKDKDKDKEKEKVEKEKEKEKEREKEKEKEKEKELEPAASEPGSVASTPTPVVTKKKDKVVEKPVIIEKPAPPPPPPVPEIPKPRTLPCAICRQMEPMGDQHLSCKECRMTVHRNCYGVLEHRAPGKWTCDMCLNDKSPQVSLSYKCVLCPVEKTEHDFVGPPKNSHKKKTEKERERERQERENAIKAAEYYRKKQEEMNRPADPREPLKRTADNNWVHVTCAVWTPEVKFGNAKALAPIEGIPLINRAKYSEICRACKKDGGACVSCYHCKSPVHVECAHKAGYVLGFDITPVKGSRRDQHNIVTLGSESGTMSAAIWCKEHAPQKGAFHPMHEKVDESGMTALQLYVQTYKQADLTLTGCARKAIQITPTTRPTSSSATSTSHQTRRISTIHLLNGDHGESASGCRQPGSKICLTCGTDVSPKWYPIDEAQERGLVNGYYGNLGSEAQKFIEQRSVQCHKCKKEGRQPHVHPKREPTPPPPPAPLLIPAVEPVVRPVQVSQAPPLAPPAPVTTAPTAVMDIPGRQPGPSPFWSPRVQAAPIPPPLAHPAPIRPPVSHPLVPVAGPVAPQVAPPSTLPPNLAPRGPSMPQSLFGSAPPRPYDDWHRQPSGHPPPLHPGRQLNGTGPSPPPLNTMPSLAPPNHLRPSPSLSIANLTHAQPPPPPPQNGHMAHPSAYARMDGLPPSPRRVSGQPTTPSGGSYLSGGSLHSHGGPPDLRPPTDLRTDLRPHNMLNHPMPPHHVAGPPPPHPASVEQHHPLSFLRHWNNHTAQQNQPPPLHHTSSYQQVSGLPPPPRDNKPKDIKTGASSSPSLRNLLH</sequence>
<feature type="compositionally biased region" description="Polar residues" evidence="6">
    <location>
        <begin position="255"/>
        <end position="271"/>
    </location>
</feature>
<feature type="compositionally biased region" description="Polar residues" evidence="6">
    <location>
        <begin position="110"/>
        <end position="122"/>
    </location>
</feature>
<keyword evidence="2 5" id="KW-0863">Zinc-finger</keyword>
<feature type="domain" description="SANT" evidence="10">
    <location>
        <begin position="784"/>
        <end position="829"/>
    </location>
</feature>
<feature type="domain" description="PHD-type" evidence="7">
    <location>
        <begin position="1101"/>
        <end position="1151"/>
    </location>
</feature>
<dbReference type="GeneID" id="87868303"/>
<gene>
    <name evidence="12" type="ORF">B0H65DRAFT_59561</name>
</gene>
<keyword evidence="4" id="KW-0539">Nucleus</keyword>
<feature type="domain" description="PHD-type" evidence="11">
    <location>
        <begin position="1207"/>
        <end position="1339"/>
    </location>
</feature>
<feature type="domain" description="BAH" evidence="8">
    <location>
        <begin position="330"/>
        <end position="448"/>
    </location>
</feature>
<dbReference type="InterPro" id="IPR029617">
    <property type="entry name" value="Snt2"/>
</dbReference>
<evidence type="ECO:0000256" key="3">
    <source>
        <dbReference type="ARBA" id="ARBA00022833"/>
    </source>
</evidence>
<evidence type="ECO:0000256" key="2">
    <source>
        <dbReference type="ARBA" id="ARBA00022771"/>
    </source>
</evidence>